<dbReference type="InterPro" id="IPR023367">
    <property type="entry name" value="Peptidase_M42_dom2"/>
</dbReference>
<proteinExistence type="inferred from homology"/>
<comment type="caution">
    <text evidence="7">The sequence shown here is derived from an EMBL/GenBank/DDBJ whole genome shotgun (WGS) entry which is preliminary data.</text>
</comment>
<evidence type="ECO:0000256" key="6">
    <source>
        <dbReference type="PIRNR" id="PIRNR001123"/>
    </source>
</evidence>
<keyword evidence="8" id="KW-1185">Reference proteome</keyword>
<keyword evidence="2" id="KW-0031">Aminopeptidase</keyword>
<dbReference type="SUPFAM" id="SSF53187">
    <property type="entry name" value="Zn-dependent exopeptidases"/>
    <property type="match status" value="1"/>
</dbReference>
<evidence type="ECO:0000256" key="3">
    <source>
        <dbReference type="ARBA" id="ARBA00022670"/>
    </source>
</evidence>
<evidence type="ECO:0000256" key="4">
    <source>
        <dbReference type="ARBA" id="ARBA00022723"/>
    </source>
</evidence>
<evidence type="ECO:0000256" key="1">
    <source>
        <dbReference type="ARBA" id="ARBA00006272"/>
    </source>
</evidence>
<dbReference type="InterPro" id="IPR051464">
    <property type="entry name" value="Peptidase_M42_aminopept"/>
</dbReference>
<evidence type="ECO:0000313" key="7">
    <source>
        <dbReference type="EMBL" id="MCS3920141.1"/>
    </source>
</evidence>
<keyword evidence="5 7" id="KW-0378">Hydrolase</keyword>
<dbReference type="Gene3D" id="3.40.630.10">
    <property type="entry name" value="Zn peptidases"/>
    <property type="match status" value="1"/>
</dbReference>
<dbReference type="Gene3D" id="2.40.30.40">
    <property type="entry name" value="Peptidase M42, domain 2"/>
    <property type="match status" value="1"/>
</dbReference>
<keyword evidence="4" id="KW-0479">Metal-binding</keyword>
<keyword evidence="7" id="KW-0326">Glycosidase</keyword>
<dbReference type="Proteomes" id="UP001204798">
    <property type="component" value="Unassembled WGS sequence"/>
</dbReference>
<accession>A0ABT2ERV4</accession>
<gene>
    <name evidence="7" type="ORF">M2350_002558</name>
</gene>
<organism evidence="7 8">
    <name type="scientific">Candidatus Fervidibacter sacchari</name>
    <dbReference type="NCBI Taxonomy" id="1448929"/>
    <lineage>
        <taxon>Bacteria</taxon>
        <taxon>Candidatus Fervidibacterota</taxon>
        <taxon>Candidatus Fervidibacter</taxon>
    </lineage>
</organism>
<dbReference type="PIRSF" id="PIRSF001123">
    <property type="entry name" value="PepA_GA"/>
    <property type="match status" value="1"/>
</dbReference>
<dbReference type="SUPFAM" id="SSF101821">
    <property type="entry name" value="Aminopeptidase/glucanase lid domain"/>
    <property type="match status" value="1"/>
</dbReference>
<name>A0ABT2ERV4_9BACT</name>
<dbReference type="EC" id="3.2.1.4" evidence="7"/>
<sequence>MEERSKQFLFQLLQTPSPSGYEEPVQEIVRAWAKDYADEVRTDVHGNVIAAINPEGKPRVMLAGHCDQIGLMVQHIDDQGFLYVNPIGGFDMQVLIGQPVTVWTKEGPINGIIARKPIHLLTEEERKQIPKFHEIWVDIGAKDGEEAKKKVKIGDIVTFKLEVREMSNGFINAPGIDDKVGAWTVMEALRLLSERKNHLKAAVFAVSTVQEEIGLRGAITSAYGIAPDVGIAVDVTFATDHPNTDKRQVGDIKLGAGPVIYRGPNINPVVFRRLVETAEREKIPYQLAGASRPTGTDANAIQISRSGVATGLISIPNRYMHSPVEMVALSDLENAAKLIAAFIASLSPEDSFIPGT</sequence>
<dbReference type="Pfam" id="PF05343">
    <property type="entry name" value="Peptidase_M42"/>
    <property type="match status" value="1"/>
</dbReference>
<dbReference type="InterPro" id="IPR008007">
    <property type="entry name" value="Peptidase_M42"/>
</dbReference>
<dbReference type="EMBL" id="JANUCP010000004">
    <property type="protein sequence ID" value="MCS3920141.1"/>
    <property type="molecule type" value="Genomic_DNA"/>
</dbReference>
<dbReference type="GO" id="GO:0008810">
    <property type="term" value="F:cellulase activity"/>
    <property type="evidence" value="ECO:0007669"/>
    <property type="project" value="UniProtKB-EC"/>
</dbReference>
<keyword evidence="3" id="KW-0645">Protease</keyword>
<protein>
    <submittedName>
        <fullName evidence="7">Endoglucanase</fullName>
        <ecNumber evidence="7">3.2.1.4</ecNumber>
    </submittedName>
</protein>
<dbReference type="PANTHER" id="PTHR32481">
    <property type="entry name" value="AMINOPEPTIDASE"/>
    <property type="match status" value="1"/>
</dbReference>
<dbReference type="PANTHER" id="PTHR32481:SF20">
    <property type="entry name" value="AMINOPEPTIDASE YSDC"/>
    <property type="match status" value="1"/>
</dbReference>
<dbReference type="RefSeq" id="WP_259097909.1">
    <property type="nucleotide sequence ID" value="NZ_CP130454.1"/>
</dbReference>
<evidence type="ECO:0000256" key="5">
    <source>
        <dbReference type="ARBA" id="ARBA00022801"/>
    </source>
</evidence>
<comment type="similarity">
    <text evidence="1 6">Belongs to the peptidase M42 family.</text>
</comment>
<reference evidence="7 8" key="1">
    <citation type="submission" date="2022-08" db="EMBL/GenBank/DDBJ databases">
        <title>Bacterial and archaeal communities from various locations to study Microbial Dark Matter (Phase II).</title>
        <authorList>
            <person name="Stepanauskas R."/>
        </authorList>
    </citation>
    <scope>NUCLEOTIDE SEQUENCE [LARGE SCALE GENOMIC DNA]</scope>
    <source>
        <strain evidence="7 8">PD1</strain>
    </source>
</reference>
<dbReference type="CDD" id="cd05656">
    <property type="entry name" value="M42_Frv"/>
    <property type="match status" value="1"/>
</dbReference>
<evidence type="ECO:0000256" key="2">
    <source>
        <dbReference type="ARBA" id="ARBA00022438"/>
    </source>
</evidence>
<evidence type="ECO:0000313" key="8">
    <source>
        <dbReference type="Proteomes" id="UP001204798"/>
    </source>
</evidence>